<dbReference type="EMBL" id="QPFP01000003">
    <property type="protein sequence ID" value="TEB38111.1"/>
    <property type="molecule type" value="Genomic_DNA"/>
</dbReference>
<name>A0A4Y7TVV4_COPMI</name>
<evidence type="ECO:0000256" key="1">
    <source>
        <dbReference type="ARBA" id="ARBA00022801"/>
    </source>
</evidence>
<gene>
    <name evidence="4" type="ORF">FA13DRAFT_1785943</name>
</gene>
<evidence type="ECO:0000313" key="5">
    <source>
        <dbReference type="Proteomes" id="UP000298030"/>
    </source>
</evidence>
<protein>
    <recommendedName>
        <fullName evidence="3">Serine hydrolase domain-containing protein</fullName>
    </recommendedName>
</protein>
<evidence type="ECO:0000259" key="3">
    <source>
        <dbReference type="Pfam" id="PF03959"/>
    </source>
</evidence>
<organism evidence="4 5">
    <name type="scientific">Coprinellus micaceus</name>
    <name type="common">Glistening ink-cap mushroom</name>
    <name type="synonym">Coprinus micaceus</name>
    <dbReference type="NCBI Taxonomy" id="71717"/>
    <lineage>
        <taxon>Eukaryota</taxon>
        <taxon>Fungi</taxon>
        <taxon>Dikarya</taxon>
        <taxon>Basidiomycota</taxon>
        <taxon>Agaricomycotina</taxon>
        <taxon>Agaricomycetes</taxon>
        <taxon>Agaricomycetidae</taxon>
        <taxon>Agaricales</taxon>
        <taxon>Agaricineae</taxon>
        <taxon>Psathyrellaceae</taxon>
        <taxon>Coprinellus</taxon>
    </lineage>
</organism>
<feature type="region of interest" description="Disordered" evidence="2">
    <location>
        <begin position="223"/>
        <end position="258"/>
    </location>
</feature>
<feature type="compositionally biased region" description="Polar residues" evidence="2">
    <location>
        <begin position="226"/>
        <end position="258"/>
    </location>
</feature>
<evidence type="ECO:0000256" key="2">
    <source>
        <dbReference type="SAM" id="MobiDB-lite"/>
    </source>
</evidence>
<dbReference type="Proteomes" id="UP000298030">
    <property type="component" value="Unassembled WGS sequence"/>
</dbReference>
<dbReference type="InterPro" id="IPR029058">
    <property type="entry name" value="AB_hydrolase_fold"/>
</dbReference>
<dbReference type="STRING" id="71717.A0A4Y7TVV4"/>
<dbReference type="GO" id="GO:0005737">
    <property type="term" value="C:cytoplasm"/>
    <property type="evidence" value="ECO:0007669"/>
    <property type="project" value="TreeGrafter"/>
</dbReference>
<reference evidence="4 5" key="1">
    <citation type="journal article" date="2019" name="Nat. Ecol. Evol.">
        <title>Megaphylogeny resolves global patterns of mushroom evolution.</title>
        <authorList>
            <person name="Varga T."/>
            <person name="Krizsan K."/>
            <person name="Foldi C."/>
            <person name="Dima B."/>
            <person name="Sanchez-Garcia M."/>
            <person name="Sanchez-Ramirez S."/>
            <person name="Szollosi G.J."/>
            <person name="Szarkandi J.G."/>
            <person name="Papp V."/>
            <person name="Albert L."/>
            <person name="Andreopoulos W."/>
            <person name="Angelini C."/>
            <person name="Antonin V."/>
            <person name="Barry K.W."/>
            <person name="Bougher N.L."/>
            <person name="Buchanan P."/>
            <person name="Buyck B."/>
            <person name="Bense V."/>
            <person name="Catcheside P."/>
            <person name="Chovatia M."/>
            <person name="Cooper J."/>
            <person name="Damon W."/>
            <person name="Desjardin D."/>
            <person name="Finy P."/>
            <person name="Geml J."/>
            <person name="Haridas S."/>
            <person name="Hughes K."/>
            <person name="Justo A."/>
            <person name="Karasinski D."/>
            <person name="Kautmanova I."/>
            <person name="Kiss B."/>
            <person name="Kocsube S."/>
            <person name="Kotiranta H."/>
            <person name="LaButti K.M."/>
            <person name="Lechner B.E."/>
            <person name="Liimatainen K."/>
            <person name="Lipzen A."/>
            <person name="Lukacs Z."/>
            <person name="Mihaltcheva S."/>
            <person name="Morgado L.N."/>
            <person name="Niskanen T."/>
            <person name="Noordeloos M.E."/>
            <person name="Ohm R.A."/>
            <person name="Ortiz-Santana B."/>
            <person name="Ovrebo C."/>
            <person name="Racz N."/>
            <person name="Riley R."/>
            <person name="Savchenko A."/>
            <person name="Shiryaev A."/>
            <person name="Soop K."/>
            <person name="Spirin V."/>
            <person name="Szebenyi C."/>
            <person name="Tomsovsky M."/>
            <person name="Tulloss R.E."/>
            <person name="Uehling J."/>
            <person name="Grigoriev I.V."/>
            <person name="Vagvolgyi C."/>
            <person name="Papp T."/>
            <person name="Martin F.M."/>
            <person name="Miettinen O."/>
            <person name="Hibbett D.S."/>
            <person name="Nagy L.G."/>
        </authorList>
    </citation>
    <scope>NUCLEOTIDE SEQUENCE [LARGE SCALE GENOMIC DNA]</scope>
    <source>
        <strain evidence="4 5">FP101781</strain>
    </source>
</reference>
<keyword evidence="1" id="KW-0378">Hydrolase</keyword>
<evidence type="ECO:0000313" key="4">
    <source>
        <dbReference type="EMBL" id="TEB38111.1"/>
    </source>
</evidence>
<dbReference type="InterPro" id="IPR005645">
    <property type="entry name" value="FSH-like_dom"/>
</dbReference>
<feature type="domain" description="Serine hydrolase" evidence="3">
    <location>
        <begin position="3"/>
        <end position="102"/>
    </location>
</feature>
<dbReference type="GO" id="GO:0016787">
    <property type="term" value="F:hydrolase activity"/>
    <property type="evidence" value="ECO:0007669"/>
    <property type="project" value="UniProtKB-KW"/>
</dbReference>
<dbReference type="AlphaFoldDB" id="A0A4Y7TVV4"/>
<dbReference type="Gene3D" id="3.40.50.1820">
    <property type="entry name" value="alpha/beta hydrolase"/>
    <property type="match status" value="2"/>
</dbReference>
<dbReference type="PANTHER" id="PTHR48070:SF6">
    <property type="entry name" value="ESTERASE OVCA2"/>
    <property type="match status" value="1"/>
</dbReference>
<sequence length="258" mass="27711">MPTKVLVLHGYAQNGTIFSKRIGALRKECGKNVEFVFAEAPHILKPVDFVWNQEKAEDAGVQAEPAPANNTEQDPTLTPRAWWKPNPERTRAVGIQEGIFVIEGGCLRIQGAAFAAVLSALLEKPHTHPEFLVDGEPVASSLFCLAVAGFKLLDSWCDSLWEGGYDTPTVHVIGQTDVVVAETRTRSLGEVANNIRLEEHPGGHFVPSKGPWRKFLAAYLKDPAGQHTSPGSADAGTSPSISAVNSVAGSRSETPTVP</sequence>
<accession>A0A4Y7TVV4</accession>
<proteinExistence type="predicted"/>
<feature type="domain" description="Serine hydrolase" evidence="3">
    <location>
        <begin position="110"/>
        <end position="214"/>
    </location>
</feature>
<dbReference type="InterPro" id="IPR050593">
    <property type="entry name" value="LovG"/>
</dbReference>
<comment type="caution">
    <text evidence="4">The sequence shown here is derived from an EMBL/GenBank/DDBJ whole genome shotgun (WGS) entry which is preliminary data.</text>
</comment>
<dbReference type="PANTHER" id="PTHR48070">
    <property type="entry name" value="ESTERASE OVCA2"/>
    <property type="match status" value="1"/>
</dbReference>
<dbReference type="SUPFAM" id="SSF53474">
    <property type="entry name" value="alpha/beta-Hydrolases"/>
    <property type="match status" value="2"/>
</dbReference>
<dbReference type="Pfam" id="PF03959">
    <property type="entry name" value="FSH1"/>
    <property type="match status" value="2"/>
</dbReference>
<feature type="region of interest" description="Disordered" evidence="2">
    <location>
        <begin position="59"/>
        <end position="83"/>
    </location>
</feature>
<dbReference type="GO" id="GO:0005634">
    <property type="term" value="C:nucleus"/>
    <property type="evidence" value="ECO:0007669"/>
    <property type="project" value="TreeGrafter"/>
</dbReference>
<dbReference type="OrthoDB" id="2094269at2759"/>
<keyword evidence="5" id="KW-1185">Reference proteome</keyword>